<accession>E6QC37</accession>
<sequence>MQGGDFAPSTQAGNAAGVQVQMLPKAQLQPEPTGGQRPQNIAVGKAQHMPVALLIPLPEQFIATGADGVQAFATRGATPENVPRRNSSANLRRRQSLVAAIAPLTESGAQFRNGVTRKKGGAEGAQIGLD</sequence>
<gene>
    <name evidence="2" type="ORF">CARN5_1806</name>
</gene>
<dbReference type="AlphaFoldDB" id="E6QC37"/>
<protein>
    <submittedName>
        <fullName evidence="2">Uncharacterized protein</fullName>
    </submittedName>
</protein>
<dbReference type="EMBL" id="CABP01000082">
    <property type="protein sequence ID" value="CBI04763.1"/>
    <property type="molecule type" value="Genomic_DNA"/>
</dbReference>
<evidence type="ECO:0000313" key="2">
    <source>
        <dbReference type="EMBL" id="CBI04763.1"/>
    </source>
</evidence>
<name>E6QC37_9ZZZZ</name>
<evidence type="ECO:0000256" key="1">
    <source>
        <dbReference type="SAM" id="MobiDB-lite"/>
    </source>
</evidence>
<feature type="region of interest" description="Disordered" evidence="1">
    <location>
        <begin position="1"/>
        <end position="39"/>
    </location>
</feature>
<comment type="caution">
    <text evidence="2">The sequence shown here is derived from an EMBL/GenBank/DDBJ whole genome shotgun (WGS) entry which is preliminary data.</text>
</comment>
<organism evidence="2">
    <name type="scientific">mine drainage metagenome</name>
    <dbReference type="NCBI Taxonomy" id="410659"/>
    <lineage>
        <taxon>unclassified sequences</taxon>
        <taxon>metagenomes</taxon>
        <taxon>ecological metagenomes</taxon>
    </lineage>
</organism>
<proteinExistence type="predicted"/>
<reference evidence="2" key="1">
    <citation type="submission" date="2009-10" db="EMBL/GenBank/DDBJ databases">
        <title>Diversity of trophic interactions inside an arsenic-rich microbial ecosystem.</title>
        <authorList>
            <person name="Bertin P.N."/>
            <person name="Heinrich-Salmeron A."/>
            <person name="Pelletier E."/>
            <person name="Goulhen-Chollet F."/>
            <person name="Arsene-Ploetze F."/>
            <person name="Gallien S."/>
            <person name="Calteau A."/>
            <person name="Vallenet D."/>
            <person name="Casiot C."/>
            <person name="Chane-Woon-Ming B."/>
            <person name="Giloteaux L."/>
            <person name="Barakat M."/>
            <person name="Bonnefoy V."/>
            <person name="Bruneel O."/>
            <person name="Chandler M."/>
            <person name="Cleiss J."/>
            <person name="Duran R."/>
            <person name="Elbaz-Poulichet F."/>
            <person name="Fonknechten N."/>
            <person name="Lauga B."/>
            <person name="Mornico D."/>
            <person name="Ortet P."/>
            <person name="Schaeffer C."/>
            <person name="Siguier P."/>
            <person name="Alexander Thil Smith A."/>
            <person name="Van Dorsselaer A."/>
            <person name="Weissenbach J."/>
            <person name="Medigue C."/>
            <person name="Le Paslier D."/>
        </authorList>
    </citation>
    <scope>NUCLEOTIDE SEQUENCE</scope>
</reference>